<evidence type="ECO:0000256" key="3">
    <source>
        <dbReference type="ARBA" id="ARBA00022777"/>
    </source>
</evidence>
<evidence type="ECO:0000256" key="1">
    <source>
        <dbReference type="ARBA" id="ARBA00009156"/>
    </source>
</evidence>
<name>A0A0E4HAH4_9BACL</name>
<evidence type="ECO:0008006" key="8">
    <source>
        <dbReference type="Google" id="ProtNLM"/>
    </source>
</evidence>
<evidence type="ECO:0000313" key="7">
    <source>
        <dbReference type="Proteomes" id="UP000033163"/>
    </source>
</evidence>
<dbReference type="GO" id="GO:0016301">
    <property type="term" value="F:kinase activity"/>
    <property type="evidence" value="ECO:0007669"/>
    <property type="project" value="UniProtKB-KW"/>
</dbReference>
<dbReference type="Pfam" id="PF00370">
    <property type="entry name" value="FGGY_N"/>
    <property type="match status" value="1"/>
</dbReference>
<dbReference type="InterPro" id="IPR018485">
    <property type="entry name" value="FGGY_C"/>
</dbReference>
<evidence type="ECO:0000259" key="4">
    <source>
        <dbReference type="Pfam" id="PF00370"/>
    </source>
</evidence>
<accession>A0A0E4HAH4</accession>
<dbReference type="Proteomes" id="UP000033163">
    <property type="component" value="Chromosome I"/>
</dbReference>
<keyword evidence="3" id="KW-0418">Kinase</keyword>
<dbReference type="RefSeq" id="WP_020428653.1">
    <property type="nucleotide sequence ID" value="NZ_AGBD01000698.1"/>
</dbReference>
<evidence type="ECO:0000259" key="5">
    <source>
        <dbReference type="Pfam" id="PF02782"/>
    </source>
</evidence>
<dbReference type="InterPro" id="IPR043129">
    <property type="entry name" value="ATPase_NBD"/>
</dbReference>
<dbReference type="SUPFAM" id="SSF53067">
    <property type="entry name" value="Actin-like ATPase domain"/>
    <property type="match status" value="2"/>
</dbReference>
<dbReference type="EMBL" id="LN831776">
    <property type="protein sequence ID" value="CQR55822.1"/>
    <property type="molecule type" value="Genomic_DNA"/>
</dbReference>
<gene>
    <name evidence="6" type="ORF">PRIO_3419</name>
</gene>
<dbReference type="PIRSF" id="PIRSF000538">
    <property type="entry name" value="GlpK"/>
    <property type="match status" value="1"/>
</dbReference>
<organism evidence="6 7">
    <name type="scientific">Paenibacillus riograndensis SBR5</name>
    <dbReference type="NCBI Taxonomy" id="1073571"/>
    <lineage>
        <taxon>Bacteria</taxon>
        <taxon>Bacillati</taxon>
        <taxon>Bacillota</taxon>
        <taxon>Bacilli</taxon>
        <taxon>Bacillales</taxon>
        <taxon>Paenibacillaceae</taxon>
        <taxon>Paenibacillus</taxon>
        <taxon>Paenibacillus sonchi group</taxon>
    </lineage>
</organism>
<dbReference type="InterPro" id="IPR050406">
    <property type="entry name" value="FGGY_Carb_Kinase"/>
</dbReference>
<dbReference type="PANTHER" id="PTHR43095">
    <property type="entry name" value="SUGAR KINASE"/>
    <property type="match status" value="1"/>
</dbReference>
<proteinExistence type="inferred from homology"/>
<dbReference type="CDD" id="cd07777">
    <property type="entry name" value="ASKHA_NBD_FGGY_SHK"/>
    <property type="match status" value="1"/>
</dbReference>
<dbReference type="Gene3D" id="3.30.420.40">
    <property type="match status" value="2"/>
</dbReference>
<sequence>MRTIGIDIGTTSITGLVYDLEERKVLHRITTENSAQLSGSGKEWERLQDPAVILHLVQGIFEQLMLREPKVQGIGFTGQMHGIVYTDAAGKHVSPLYTWQDGRGSMPYDEFLTHAEKLSKDTGYPVAPGYGLATHFYNLGHGLVPIEAVSLCTIADYAAMRLAESADPVIDSTQAAGLGCYSIPNGVFDLEAIDRSGIGTELLPRVVQAGTLVGLTRQGVPVYTSLGDNQASFLGSVPCPEETLLLNIGTGSQLSAMLAGSTGSIEGLEARPYPGGGVLMVGAALSGGKSYALLEKFYRQVIEAYTGQPQEEVYPLLNKLLGDGPLATGGLTVNPQFLGTRLNPEARGSVEGITLDNFTPGLVAHAFLQGITDELYAFYRSIEQIGSEVQWTRLIGSGNALRANPALRSKVEARFGLPLTLSAAPEEAAVGAALRAAVGAGGIPSYREAGQYLG</sequence>
<evidence type="ECO:0000256" key="2">
    <source>
        <dbReference type="ARBA" id="ARBA00022679"/>
    </source>
</evidence>
<comment type="similarity">
    <text evidence="1">Belongs to the FGGY kinase family.</text>
</comment>
<evidence type="ECO:0000313" key="6">
    <source>
        <dbReference type="EMBL" id="CQR55822.1"/>
    </source>
</evidence>
<reference evidence="7" key="1">
    <citation type="submission" date="2015-03" db="EMBL/GenBank/DDBJ databases">
        <authorList>
            <person name="Wibberg D."/>
        </authorList>
    </citation>
    <scope>NUCLEOTIDE SEQUENCE [LARGE SCALE GENOMIC DNA]</scope>
</reference>
<dbReference type="HOGENOM" id="CLU_021676_3_1_9"/>
<feature type="domain" description="Carbohydrate kinase FGGY N-terminal" evidence="4">
    <location>
        <begin position="4"/>
        <end position="235"/>
    </location>
</feature>
<dbReference type="InterPro" id="IPR018484">
    <property type="entry name" value="FGGY_N"/>
</dbReference>
<feature type="domain" description="Carbohydrate kinase FGGY C-terminal" evidence="5">
    <location>
        <begin position="276"/>
        <end position="439"/>
    </location>
</feature>
<dbReference type="PANTHER" id="PTHR43095:SF5">
    <property type="entry name" value="XYLULOSE KINASE"/>
    <property type="match status" value="1"/>
</dbReference>
<dbReference type="InterPro" id="IPR000577">
    <property type="entry name" value="Carb_kinase_FGGY"/>
</dbReference>
<protein>
    <recommendedName>
        <fullName evidence="8">Carbohydrate kinase FGGY N-terminal domain-containing protein</fullName>
    </recommendedName>
</protein>
<dbReference type="Pfam" id="PF02782">
    <property type="entry name" value="FGGY_C"/>
    <property type="match status" value="1"/>
</dbReference>
<dbReference type="STRING" id="483937.AMQ84_07285"/>
<dbReference type="KEGG" id="pri:PRIO_3419"/>
<dbReference type="GO" id="GO:0005975">
    <property type="term" value="P:carbohydrate metabolic process"/>
    <property type="evidence" value="ECO:0007669"/>
    <property type="project" value="InterPro"/>
</dbReference>
<dbReference type="PATRIC" id="fig|1073571.4.peg.3649"/>
<dbReference type="AlphaFoldDB" id="A0A0E4HAH4"/>
<keyword evidence="2" id="KW-0808">Transferase</keyword>